<gene>
    <name evidence="2" type="ORF">GCM10010502_62930</name>
</gene>
<evidence type="ECO:0000313" key="2">
    <source>
        <dbReference type="EMBL" id="GGU99863.1"/>
    </source>
</evidence>
<protein>
    <submittedName>
        <fullName evidence="2">Uncharacterized protein</fullName>
    </submittedName>
</protein>
<sequence length="129" mass="13445">MWSMHTVRGRMKPLIGDRAERADDHSPRAAGPARAGYLGLMADADRDPFHLHGATRWARACSGGALVTHRIPLAVAGVACLALGIVVAVIVPDGDGPAWAMAVAGCLAAGVLLLGRIVFGVLRRRGATF</sequence>
<proteinExistence type="predicted"/>
<comment type="caution">
    <text evidence="2">The sequence shown here is derived from an EMBL/GenBank/DDBJ whole genome shotgun (WGS) entry which is preliminary data.</text>
</comment>
<name>A0A8H9HXV9_KITAU</name>
<dbReference type="AlphaFoldDB" id="A0A8H9HXV9"/>
<reference evidence="2" key="1">
    <citation type="journal article" date="2014" name="Int. J. Syst. Evol. Microbiol.">
        <title>Complete genome sequence of Corynebacterium casei LMG S-19264T (=DSM 44701T), isolated from a smear-ripened cheese.</title>
        <authorList>
            <consortium name="US DOE Joint Genome Institute (JGI-PGF)"/>
            <person name="Walter F."/>
            <person name="Albersmeier A."/>
            <person name="Kalinowski J."/>
            <person name="Ruckert C."/>
        </authorList>
    </citation>
    <scope>NUCLEOTIDE SEQUENCE</scope>
    <source>
        <strain evidence="2">JCM 4434</strain>
    </source>
</reference>
<evidence type="ECO:0000256" key="1">
    <source>
        <dbReference type="SAM" id="Phobius"/>
    </source>
</evidence>
<keyword evidence="1" id="KW-0472">Membrane</keyword>
<feature type="transmembrane region" description="Helical" evidence="1">
    <location>
        <begin position="98"/>
        <end position="119"/>
    </location>
</feature>
<organism evidence="2 3">
    <name type="scientific">Kitasatospora aureofaciens</name>
    <name type="common">Streptomyces aureofaciens</name>
    <dbReference type="NCBI Taxonomy" id="1894"/>
    <lineage>
        <taxon>Bacteria</taxon>
        <taxon>Bacillati</taxon>
        <taxon>Actinomycetota</taxon>
        <taxon>Actinomycetes</taxon>
        <taxon>Kitasatosporales</taxon>
        <taxon>Streptomycetaceae</taxon>
        <taxon>Kitasatospora</taxon>
    </lineage>
</organism>
<feature type="transmembrane region" description="Helical" evidence="1">
    <location>
        <begin position="73"/>
        <end position="92"/>
    </location>
</feature>
<evidence type="ECO:0000313" key="3">
    <source>
        <dbReference type="Proteomes" id="UP000610124"/>
    </source>
</evidence>
<keyword evidence="1" id="KW-1133">Transmembrane helix</keyword>
<keyword evidence="1" id="KW-0812">Transmembrane</keyword>
<dbReference type="EMBL" id="BMUB01000023">
    <property type="protein sequence ID" value="GGU99863.1"/>
    <property type="molecule type" value="Genomic_DNA"/>
</dbReference>
<dbReference type="Proteomes" id="UP000610124">
    <property type="component" value="Unassembled WGS sequence"/>
</dbReference>
<reference evidence="2" key="2">
    <citation type="submission" date="2020-09" db="EMBL/GenBank/DDBJ databases">
        <authorList>
            <person name="Sun Q."/>
            <person name="Ohkuma M."/>
        </authorList>
    </citation>
    <scope>NUCLEOTIDE SEQUENCE</scope>
    <source>
        <strain evidence="2">JCM 4434</strain>
    </source>
</reference>
<accession>A0A8H9HXV9</accession>